<proteinExistence type="predicted"/>
<dbReference type="PANTHER" id="PTHR43394:SF1">
    <property type="entry name" value="ATP-BINDING CASSETTE SUB-FAMILY B MEMBER 10, MITOCHONDRIAL"/>
    <property type="match status" value="1"/>
</dbReference>
<evidence type="ECO:0000256" key="2">
    <source>
        <dbReference type="ARBA" id="ARBA00022692"/>
    </source>
</evidence>
<evidence type="ECO:0000256" key="3">
    <source>
        <dbReference type="ARBA" id="ARBA00022989"/>
    </source>
</evidence>
<keyword evidence="2 5" id="KW-0812">Transmembrane</keyword>
<dbReference type="SUPFAM" id="SSF90123">
    <property type="entry name" value="ABC transporter transmembrane region"/>
    <property type="match status" value="1"/>
</dbReference>
<evidence type="ECO:0000259" key="6">
    <source>
        <dbReference type="PROSITE" id="PS50929"/>
    </source>
</evidence>
<feature type="domain" description="ABC transmembrane type-1" evidence="6">
    <location>
        <begin position="17"/>
        <end position="299"/>
    </location>
</feature>
<feature type="transmembrane region" description="Helical" evidence="5">
    <location>
        <begin position="51"/>
        <end position="73"/>
    </location>
</feature>
<dbReference type="InterPro" id="IPR036640">
    <property type="entry name" value="ABC1_TM_sf"/>
</dbReference>
<reference evidence="7 8" key="1">
    <citation type="submission" date="2019-10" db="EMBL/GenBank/DDBJ databases">
        <title>Genome sequencing of Lactobacillus manihotivorans.</title>
        <authorList>
            <person name="Kim K."/>
        </authorList>
    </citation>
    <scope>NUCLEOTIDE SEQUENCE [LARGE SCALE GENOMIC DNA]</scope>
    <source>
        <strain evidence="7 8">LM010</strain>
    </source>
</reference>
<feature type="transmembrane region" description="Helical" evidence="5">
    <location>
        <begin position="15"/>
        <end position="39"/>
    </location>
</feature>
<evidence type="ECO:0000313" key="7">
    <source>
        <dbReference type="EMBL" id="QFQ92544.1"/>
    </source>
</evidence>
<sequence>MLSFHGIVKANIRQCMLIGALVLVTVMMSIPIPLLLQVLLDHVIPNKNYRLLLIISIIFATLVSLQLIFNYILSVISSKWTQNISYKLRGRIFNRTILRFETDDENRSVGKMAQTAIVSDCDAIAGQFQNLFISGVSSLVLTIIYLVILGWLSPYTFLALLIVLPIFILANLRMGDISKHSYAEVQSYKDRILSLISETIQAGIMINAYKVQDKYQAKFENDSSHLKQTAIKLNVIMTFVNSLSALITTMVPFAILIFGGYLVISGRSTLGSIVATYSYTAAVFGPIATLLVARHAIPAANIQNNPAEFASFPPIFFAL</sequence>
<dbReference type="InterPro" id="IPR039421">
    <property type="entry name" value="Type_1_exporter"/>
</dbReference>
<dbReference type="GO" id="GO:0005524">
    <property type="term" value="F:ATP binding"/>
    <property type="evidence" value="ECO:0007669"/>
    <property type="project" value="InterPro"/>
</dbReference>
<dbReference type="InterPro" id="IPR011527">
    <property type="entry name" value="ABC1_TM_dom"/>
</dbReference>
<feature type="transmembrane region" description="Helical" evidence="5">
    <location>
        <begin position="155"/>
        <end position="172"/>
    </location>
</feature>
<dbReference type="GO" id="GO:0005886">
    <property type="term" value="C:plasma membrane"/>
    <property type="evidence" value="ECO:0007669"/>
    <property type="project" value="UniProtKB-SubCell"/>
</dbReference>
<evidence type="ECO:0000313" key="8">
    <source>
        <dbReference type="Proteomes" id="UP000388452"/>
    </source>
</evidence>
<gene>
    <name evidence="7" type="ORF">LM010_14625</name>
</gene>
<evidence type="ECO:0000256" key="1">
    <source>
        <dbReference type="ARBA" id="ARBA00004651"/>
    </source>
</evidence>
<dbReference type="AlphaFoldDB" id="A0A5P8JUV5"/>
<dbReference type="EMBL" id="CP045068">
    <property type="protein sequence ID" value="QFQ92544.1"/>
    <property type="molecule type" value="Genomic_DNA"/>
</dbReference>
<organism evidence="7 8">
    <name type="scientific">Lacticaseibacillus manihotivorans</name>
    <dbReference type="NCBI Taxonomy" id="88233"/>
    <lineage>
        <taxon>Bacteria</taxon>
        <taxon>Bacillati</taxon>
        <taxon>Bacillota</taxon>
        <taxon>Bacilli</taxon>
        <taxon>Lactobacillales</taxon>
        <taxon>Lactobacillaceae</taxon>
        <taxon>Lacticaseibacillus</taxon>
    </lineage>
</organism>
<evidence type="ECO:0000256" key="5">
    <source>
        <dbReference type="SAM" id="Phobius"/>
    </source>
</evidence>
<dbReference type="RefSeq" id="WP_152164829.1">
    <property type="nucleotide sequence ID" value="NZ_CP045068.1"/>
</dbReference>
<comment type="subcellular location">
    <subcellularLocation>
        <location evidence="1">Cell membrane</location>
        <topology evidence="1">Multi-pass membrane protein</topology>
    </subcellularLocation>
</comment>
<feature type="transmembrane region" description="Helical" evidence="5">
    <location>
        <begin position="235"/>
        <end position="264"/>
    </location>
</feature>
<dbReference type="PROSITE" id="PS50929">
    <property type="entry name" value="ABC_TM1F"/>
    <property type="match status" value="1"/>
</dbReference>
<protein>
    <recommendedName>
        <fullName evidence="6">ABC transmembrane type-1 domain-containing protein</fullName>
    </recommendedName>
</protein>
<name>A0A5P8JUV5_9LACO</name>
<dbReference type="Proteomes" id="UP000388452">
    <property type="component" value="Chromosome"/>
</dbReference>
<feature type="transmembrane region" description="Helical" evidence="5">
    <location>
        <begin position="270"/>
        <end position="293"/>
    </location>
</feature>
<keyword evidence="4 5" id="KW-0472">Membrane</keyword>
<feature type="transmembrane region" description="Helical" evidence="5">
    <location>
        <begin position="131"/>
        <end position="149"/>
    </location>
</feature>
<dbReference type="Pfam" id="PF00664">
    <property type="entry name" value="ABC_membrane"/>
    <property type="match status" value="1"/>
</dbReference>
<dbReference type="PANTHER" id="PTHR43394">
    <property type="entry name" value="ATP-DEPENDENT PERMEASE MDL1, MITOCHONDRIAL"/>
    <property type="match status" value="1"/>
</dbReference>
<accession>A0A5P8JUV5</accession>
<evidence type="ECO:0000256" key="4">
    <source>
        <dbReference type="ARBA" id="ARBA00023136"/>
    </source>
</evidence>
<dbReference type="Gene3D" id="1.20.1560.10">
    <property type="entry name" value="ABC transporter type 1, transmembrane domain"/>
    <property type="match status" value="1"/>
</dbReference>
<keyword evidence="3 5" id="KW-1133">Transmembrane helix</keyword>
<dbReference type="GO" id="GO:0015421">
    <property type="term" value="F:ABC-type oligopeptide transporter activity"/>
    <property type="evidence" value="ECO:0007669"/>
    <property type="project" value="TreeGrafter"/>
</dbReference>
<dbReference type="CDD" id="cd07346">
    <property type="entry name" value="ABC_6TM_exporters"/>
    <property type="match status" value="1"/>
</dbReference>